<dbReference type="Gene3D" id="3.40.710.10">
    <property type="entry name" value="DD-peptidase/beta-lactamase superfamily"/>
    <property type="match status" value="1"/>
</dbReference>
<dbReference type="InterPro" id="IPR050789">
    <property type="entry name" value="Diverse_Enzym_Activities"/>
</dbReference>
<protein>
    <submittedName>
        <fullName evidence="2">Serine hydrolase domain-containing protein</fullName>
        <ecNumber evidence="2">3.-.-.-</ecNumber>
    </submittedName>
</protein>
<dbReference type="PANTHER" id="PTHR43283:SF7">
    <property type="entry name" value="BETA-LACTAMASE-RELATED DOMAIN-CONTAINING PROTEIN"/>
    <property type="match status" value="1"/>
</dbReference>
<sequence length="345" mass="39614">MNTTHKKNKIHQFLIKEESEKFSPLYDYVEGVKNQINASASAVYVIQGNKVIGEWYSGYDPVTKQKVKEDTRYNVFSVRKSYIGLAVEILINQGKIHSLEDKILDYLDTENQTVCKDISIRHIVTHTHGLRFENNELTKFSTPGTVWEYNGAGLSLLYKIISKVSGSTVNEIIQDYVFQPLNFIETGWEIEYKENLLADVIELEKPSIRLEDNTGFERNLFVSARELAHWGYFHLKKGLINGEQVIPSSFLERTTSIQTPENLTNTPQNGYFWFRNENKYAKNELGEKIPPRAYQILGASGCACLVIPEYDAVAVRMYNKRGNPPSYDYLRDIKNFGNLIDSILK</sequence>
<evidence type="ECO:0000259" key="1">
    <source>
        <dbReference type="Pfam" id="PF00144"/>
    </source>
</evidence>
<comment type="caution">
    <text evidence="2">The sequence shown here is derived from an EMBL/GenBank/DDBJ whole genome shotgun (WGS) entry which is preliminary data.</text>
</comment>
<dbReference type="RefSeq" id="WP_377937167.1">
    <property type="nucleotide sequence ID" value="NZ_JBHUMF010000031.1"/>
</dbReference>
<reference evidence="3" key="1">
    <citation type="journal article" date="2019" name="Int. J. Syst. Evol. Microbiol.">
        <title>The Global Catalogue of Microorganisms (GCM) 10K type strain sequencing project: providing services to taxonomists for standard genome sequencing and annotation.</title>
        <authorList>
            <consortium name="The Broad Institute Genomics Platform"/>
            <consortium name="The Broad Institute Genome Sequencing Center for Infectious Disease"/>
            <person name="Wu L."/>
            <person name="Ma J."/>
        </authorList>
    </citation>
    <scope>NUCLEOTIDE SEQUENCE [LARGE SCALE GENOMIC DNA]</scope>
    <source>
        <strain evidence="3">KCTC 3913</strain>
    </source>
</reference>
<keyword evidence="3" id="KW-1185">Reference proteome</keyword>
<dbReference type="EC" id="3.-.-.-" evidence="2"/>
<dbReference type="Pfam" id="PF00144">
    <property type="entry name" value="Beta-lactamase"/>
    <property type="match status" value="1"/>
</dbReference>
<organism evidence="2 3">
    <name type="scientific">Bacillus seohaeanensis</name>
    <dbReference type="NCBI Taxonomy" id="284580"/>
    <lineage>
        <taxon>Bacteria</taxon>
        <taxon>Bacillati</taxon>
        <taxon>Bacillota</taxon>
        <taxon>Bacilli</taxon>
        <taxon>Bacillales</taxon>
        <taxon>Bacillaceae</taxon>
        <taxon>Bacillus</taxon>
    </lineage>
</organism>
<dbReference type="PANTHER" id="PTHR43283">
    <property type="entry name" value="BETA-LACTAMASE-RELATED"/>
    <property type="match status" value="1"/>
</dbReference>
<gene>
    <name evidence="2" type="ORF">ACFSUL_17380</name>
</gene>
<evidence type="ECO:0000313" key="3">
    <source>
        <dbReference type="Proteomes" id="UP001597506"/>
    </source>
</evidence>
<dbReference type="GO" id="GO:0016787">
    <property type="term" value="F:hydrolase activity"/>
    <property type="evidence" value="ECO:0007669"/>
    <property type="project" value="UniProtKB-KW"/>
</dbReference>
<dbReference type="SUPFAM" id="SSF56601">
    <property type="entry name" value="beta-lactamase/transpeptidase-like"/>
    <property type="match status" value="1"/>
</dbReference>
<dbReference type="EMBL" id="JBHUMF010000031">
    <property type="protein sequence ID" value="MFD2682515.1"/>
    <property type="molecule type" value="Genomic_DNA"/>
</dbReference>
<keyword evidence="2" id="KW-0378">Hydrolase</keyword>
<name>A0ABW5RVX5_9BACI</name>
<feature type="domain" description="Beta-lactamase-related" evidence="1">
    <location>
        <begin position="40"/>
        <end position="330"/>
    </location>
</feature>
<dbReference type="InterPro" id="IPR012338">
    <property type="entry name" value="Beta-lactam/transpept-like"/>
</dbReference>
<proteinExistence type="predicted"/>
<accession>A0ABW5RVX5</accession>
<evidence type="ECO:0000313" key="2">
    <source>
        <dbReference type="EMBL" id="MFD2682515.1"/>
    </source>
</evidence>
<dbReference type="InterPro" id="IPR001466">
    <property type="entry name" value="Beta-lactam-related"/>
</dbReference>
<dbReference type="Proteomes" id="UP001597506">
    <property type="component" value="Unassembled WGS sequence"/>
</dbReference>